<dbReference type="SUPFAM" id="SSF48239">
    <property type="entry name" value="Terpenoid cyclases/Protein prenyltransferases"/>
    <property type="match status" value="2"/>
</dbReference>
<dbReference type="PANTHER" id="PTHR31739:SF51">
    <property type="entry name" value="ENT-COPALYL DIPHOSPHATE SYNTHASE 1, CHLOROPLASTIC"/>
    <property type="match status" value="1"/>
</dbReference>
<evidence type="ECO:0000313" key="6">
    <source>
        <dbReference type="EnsemblPlants" id="EMT12580"/>
    </source>
</evidence>
<dbReference type="SFLD" id="SFLDG01605">
    <property type="entry name" value="Terpene_Cyclase_Like_1_N-term"/>
    <property type="match status" value="1"/>
</dbReference>
<dbReference type="AlphaFoldDB" id="M8BFR8"/>
<dbReference type="InterPro" id="IPR008930">
    <property type="entry name" value="Terpenoid_cyclase/PrenylTrfase"/>
</dbReference>
<dbReference type="PANTHER" id="PTHR31739">
    <property type="entry name" value="ENT-COPALYL DIPHOSPHATE SYNTHASE, CHLOROPLASTIC"/>
    <property type="match status" value="1"/>
</dbReference>
<dbReference type="Gene3D" id="1.50.10.130">
    <property type="entry name" value="Terpene synthase, N-terminal domain"/>
    <property type="match status" value="1"/>
</dbReference>
<dbReference type="InterPro" id="IPR001906">
    <property type="entry name" value="Terpene_synth_N"/>
</dbReference>
<dbReference type="Gene3D" id="1.10.600.10">
    <property type="entry name" value="Farnesyl Diphosphate Synthase"/>
    <property type="match status" value="1"/>
</dbReference>
<dbReference type="InterPro" id="IPR050148">
    <property type="entry name" value="Terpene_synthase-like"/>
</dbReference>
<organism evidence="6">
    <name type="scientific">Aegilops tauschii</name>
    <name type="common">Tausch's goatgrass</name>
    <name type="synonym">Aegilops squarrosa</name>
    <dbReference type="NCBI Taxonomy" id="37682"/>
    <lineage>
        <taxon>Eukaryota</taxon>
        <taxon>Viridiplantae</taxon>
        <taxon>Streptophyta</taxon>
        <taxon>Embryophyta</taxon>
        <taxon>Tracheophyta</taxon>
        <taxon>Spermatophyta</taxon>
        <taxon>Magnoliopsida</taxon>
        <taxon>Liliopsida</taxon>
        <taxon>Poales</taxon>
        <taxon>Poaceae</taxon>
        <taxon>BOP clade</taxon>
        <taxon>Pooideae</taxon>
        <taxon>Triticodae</taxon>
        <taxon>Triticeae</taxon>
        <taxon>Triticinae</taxon>
        <taxon>Aegilops</taxon>
    </lineage>
</organism>
<dbReference type="SUPFAM" id="SSF56219">
    <property type="entry name" value="DNase I-like"/>
    <property type="match status" value="1"/>
</dbReference>
<evidence type="ECO:0000259" key="5">
    <source>
        <dbReference type="Pfam" id="PF01397"/>
    </source>
</evidence>
<dbReference type="Gene3D" id="1.50.10.160">
    <property type="match status" value="1"/>
</dbReference>
<dbReference type="GO" id="GO:0009686">
    <property type="term" value="P:gibberellin biosynthetic process"/>
    <property type="evidence" value="ECO:0007669"/>
    <property type="project" value="TreeGrafter"/>
</dbReference>
<dbReference type="SFLD" id="SFLDG01014">
    <property type="entry name" value="Terpene_Cyclase_Like_1_N-term"/>
    <property type="match status" value="1"/>
</dbReference>
<feature type="domain" description="Terpene synthase N-terminal" evidence="5">
    <location>
        <begin position="257"/>
        <end position="463"/>
    </location>
</feature>
<dbReference type="ExpressionAtlas" id="M8BFR8">
    <property type="expression patterns" value="baseline"/>
</dbReference>
<dbReference type="GO" id="GO:0010333">
    <property type="term" value="F:terpene synthase activity"/>
    <property type="evidence" value="ECO:0007669"/>
    <property type="project" value="InterPro"/>
</dbReference>
<dbReference type="InterPro" id="IPR008949">
    <property type="entry name" value="Isoprenoid_synthase_dom_sf"/>
</dbReference>
<accession>M8BFR8</accession>
<dbReference type="Pfam" id="PF01397">
    <property type="entry name" value="Terpene_synth"/>
    <property type="match status" value="1"/>
</dbReference>
<dbReference type="InterPro" id="IPR036965">
    <property type="entry name" value="Terpene_synth_N_sf"/>
</dbReference>
<dbReference type="GO" id="GO:0016853">
    <property type="term" value="F:isomerase activity"/>
    <property type="evidence" value="ECO:0007669"/>
    <property type="project" value="UniProtKB-KW"/>
</dbReference>
<evidence type="ECO:0000256" key="2">
    <source>
        <dbReference type="ARBA" id="ARBA00022723"/>
    </source>
</evidence>
<keyword evidence="3" id="KW-0460">Magnesium</keyword>
<dbReference type="InterPro" id="IPR036691">
    <property type="entry name" value="Endo/exonu/phosph_ase_sf"/>
</dbReference>
<evidence type="ECO:0000256" key="4">
    <source>
        <dbReference type="ARBA" id="ARBA00023235"/>
    </source>
</evidence>
<dbReference type="SUPFAM" id="SSF48576">
    <property type="entry name" value="Terpenoid synthases"/>
    <property type="match status" value="1"/>
</dbReference>
<protein>
    <submittedName>
        <fullName evidence="6">Ent-copalyl diphosphate synthase 1, chloroplastic</fullName>
    </submittedName>
</protein>
<dbReference type="FunFam" id="1.50.10.160:FF:000001">
    <property type="entry name" value="Ent-copalyl diphosphate synthase"/>
    <property type="match status" value="1"/>
</dbReference>
<evidence type="ECO:0000256" key="3">
    <source>
        <dbReference type="ARBA" id="ARBA00022842"/>
    </source>
</evidence>
<dbReference type="GO" id="GO:0000287">
    <property type="term" value="F:magnesium ion binding"/>
    <property type="evidence" value="ECO:0007669"/>
    <property type="project" value="TreeGrafter"/>
</dbReference>
<name>M8BFR8_AEGTA</name>
<keyword evidence="4" id="KW-0413">Isomerase</keyword>
<keyword evidence="2" id="KW-0479">Metal-binding</keyword>
<evidence type="ECO:0000256" key="1">
    <source>
        <dbReference type="ARBA" id="ARBA00001946"/>
    </source>
</evidence>
<dbReference type="EnsemblPlants" id="EMT12580">
    <property type="protein sequence ID" value="EMT12580"/>
    <property type="gene ID" value="F775_13060"/>
</dbReference>
<dbReference type="GO" id="GO:0009507">
    <property type="term" value="C:chloroplast"/>
    <property type="evidence" value="ECO:0007669"/>
    <property type="project" value="TreeGrafter"/>
</dbReference>
<dbReference type="FunFam" id="1.50.10.130:FF:000002">
    <property type="entry name" value="Ent-copalyl diphosphate synthase, chloroplastic"/>
    <property type="match status" value="1"/>
</dbReference>
<reference evidence="6" key="1">
    <citation type="submission" date="2015-06" db="UniProtKB">
        <authorList>
            <consortium name="EnsemblPlants"/>
        </authorList>
    </citation>
    <scope>IDENTIFICATION</scope>
</reference>
<comment type="cofactor">
    <cofactor evidence="1">
        <name>Mg(2+)</name>
        <dbReference type="ChEBI" id="CHEBI:18420"/>
    </cofactor>
</comment>
<sequence>MPFVAKRSRSDTDREKGITREKARIKIFPFGAHNTLTSRRDNGLQTNLVRNDIQILERTEEPCELDDYCVIPGTEFEHALVDQVRMMLGSMSDGEINVSAYDTAWVALVPSLDDSDSPQFPTTLRWILDNQLPDGSWGDAALFSAYDRVINTLACVVVPTKWSLGAHKCRRGLSFLEENMWRLAEEDLESMPIGFEIAFPSLMEVAKSLGIGFPYDHHALQRIYANREVKLKRIPMEMMHRIPTSILHSLEGMPGVDWQKILRLQSSDGSFLYSPSATACALMQTGDAKCFAYIDRIVKKFNGGVPNVYPVDLFERIWAVDRLERLGISRYFKQEIKQCLDYVHRHWTDEGIGWARNSTVIDVDDTSMAFRLLRLHGYDVSPSVFEKFEKDGEFFCFAGQSTQAVTGMYNLNRASQLRFPGEDVLQRAGRLSYEFLREREAQGMIRDKWIIAKDLPGEVKYTLDFPWYASLPRVEARVYLDQYGGDNDVWIGKTLYRMPLVNNNTYLELAKRDFNRCQVQHQLEWHGLQKWFTENGLETFEVTLRDVLRVYFLVAACIFEPSRATERLAWAKVSVLANIITEYLHSDLLGNEMVERFMHGGIYEGNGNILWRKGDAKEDILVGALEQLIDLLAQEALPVGEGPMYISNLLRCAWIEWMMQQKNRQDDTCILGVVQAGSCMVPDKQTCLLLVKIIEICGGRSGEASSMINTMDGAWFIQLASSICDNLHHKMLLSEDTKRNEATMSHMDEKIEAGMQELTQNVLQAQGDGASSETKRTLLSVVRSCYYAANCPPHVLDGHVSKLAVVYGSAYPEFKVDFVAELHDILESASYAVLVCGNFNLVRQQFDKSSGNINPHFTFLFNDWVNRWALLEIPISNRSFTWSNNQNNPIFAILDRVFTSVDWDVHFPLSFLIALPRVGSDHTPLVLDYGARKVTSPKMFRFEKWWLAQFGFSQLVQDVWVKNGDARSSIENWMCKTRALRKVIKGWSINIEAAMKKKKKSLLMEFDILDVKSFSLLNKNLTHLDDDFWDDCDMITEEDREILEKPFSEEEIKKAIMSSYAGGAPGPDGLSFIFYQTFWELIKDDFMWLVKDFENGNLDVSRLNFAIVTLIPKGDVGDNHKYHLAKWGLISQRKEEWGGLGVPNLREFNMSLLAAWSKRFFDDRDREKMAKHQVCAGTGGEAYPSMENLVCAQAVLLLQCLKLLDHHRGELLRIAWRVDGPVGIT</sequence>
<proteinExistence type="predicted"/>